<dbReference type="EMBL" id="HBFB01030509">
    <property type="protein sequence ID" value="CAD8692871.1"/>
    <property type="molecule type" value="Transcribed_RNA"/>
</dbReference>
<accession>A0A7S0S2E2</accession>
<reference evidence="4" key="1">
    <citation type="submission" date="2021-01" db="EMBL/GenBank/DDBJ databases">
        <authorList>
            <person name="Corre E."/>
            <person name="Pelletier E."/>
            <person name="Niang G."/>
            <person name="Scheremetjew M."/>
            <person name="Finn R."/>
            <person name="Kale V."/>
            <person name="Holt S."/>
            <person name="Cochrane G."/>
            <person name="Meng A."/>
            <person name="Brown T."/>
            <person name="Cohen L."/>
        </authorList>
    </citation>
    <scope>NUCLEOTIDE SEQUENCE</scope>
    <source>
        <strain evidence="4">SAG 11-49</strain>
    </source>
</reference>
<dbReference type="InterPro" id="IPR011990">
    <property type="entry name" value="TPR-like_helical_dom_sf"/>
</dbReference>
<dbReference type="AlphaFoldDB" id="A0A7S0S2E2"/>
<comment type="similarity">
    <text evidence="1">Belongs to the PPR family. P subfamily.</text>
</comment>
<dbReference type="PANTHER" id="PTHR47447">
    <property type="entry name" value="OS03G0856100 PROTEIN"/>
    <property type="match status" value="1"/>
</dbReference>
<dbReference type="InterPro" id="IPR002885">
    <property type="entry name" value="PPR_rpt"/>
</dbReference>
<keyword evidence="2" id="KW-0677">Repeat</keyword>
<evidence type="ECO:0000256" key="1">
    <source>
        <dbReference type="ARBA" id="ARBA00007626"/>
    </source>
</evidence>
<dbReference type="Pfam" id="PF13812">
    <property type="entry name" value="PPR_3"/>
    <property type="match status" value="2"/>
</dbReference>
<dbReference type="PANTHER" id="PTHR47447:SF23">
    <property type="entry name" value="PENTACOTRIPEPTIDE-REPEAT REGION OF PRORP DOMAIN-CONTAINING PROTEIN"/>
    <property type="match status" value="1"/>
</dbReference>
<gene>
    <name evidence="4" type="ORF">CLEI1391_LOCUS17054</name>
</gene>
<name>A0A7S0S2E2_9CHLO</name>
<dbReference type="Gene3D" id="1.25.40.10">
    <property type="entry name" value="Tetratricopeptide repeat domain"/>
    <property type="match status" value="1"/>
</dbReference>
<evidence type="ECO:0000313" key="4">
    <source>
        <dbReference type="EMBL" id="CAD8692871.1"/>
    </source>
</evidence>
<dbReference type="PROSITE" id="PS51375">
    <property type="entry name" value="PPR"/>
    <property type="match status" value="1"/>
</dbReference>
<protein>
    <recommendedName>
        <fullName evidence="5">Pentacotripeptide-repeat region of PRORP domain-containing protein</fullName>
    </recommendedName>
</protein>
<feature type="repeat" description="PPR" evidence="3">
    <location>
        <begin position="166"/>
        <end position="200"/>
    </location>
</feature>
<organism evidence="4">
    <name type="scientific">Chlamydomonas leiostraca</name>
    <dbReference type="NCBI Taxonomy" id="1034604"/>
    <lineage>
        <taxon>Eukaryota</taxon>
        <taxon>Viridiplantae</taxon>
        <taxon>Chlorophyta</taxon>
        <taxon>core chlorophytes</taxon>
        <taxon>Chlorophyceae</taxon>
        <taxon>CS clade</taxon>
        <taxon>Chlamydomonadales</taxon>
        <taxon>Chlamydomonadaceae</taxon>
        <taxon>Chlamydomonas</taxon>
    </lineage>
</organism>
<dbReference type="NCBIfam" id="TIGR00756">
    <property type="entry name" value="PPR"/>
    <property type="match status" value="1"/>
</dbReference>
<sequence length="223" mass="24633">MHSISLRTPGSTNLNARCSTSYSVTPSPCARRLPRRCPHIAVAAEAAQQAESEEERVLRVRAECTRRIKQLGAKGRMRDAIQELASLGEVGVQPDTLAATALVRACCRDMELAQSIFDELFGDFLTPDEVTFSVLLRGYGGLNPPDWVRIDSTLTTMRTKFNITPTATSYNALLEVCARTNDLERGEDVVDRMANDGVEPNEFTEAAVAARRSLRSYVRKVLL</sequence>
<evidence type="ECO:0000256" key="3">
    <source>
        <dbReference type="PROSITE-ProRule" id="PRU00708"/>
    </source>
</evidence>
<proteinExistence type="inferred from homology"/>
<evidence type="ECO:0008006" key="5">
    <source>
        <dbReference type="Google" id="ProtNLM"/>
    </source>
</evidence>
<evidence type="ECO:0000256" key="2">
    <source>
        <dbReference type="ARBA" id="ARBA00022737"/>
    </source>
</evidence>